<evidence type="ECO:0000313" key="3">
    <source>
        <dbReference type="Proteomes" id="UP000265520"/>
    </source>
</evidence>
<feature type="compositionally biased region" description="Polar residues" evidence="1">
    <location>
        <begin position="41"/>
        <end position="54"/>
    </location>
</feature>
<organism evidence="2 3">
    <name type="scientific">Trifolium medium</name>
    <dbReference type="NCBI Taxonomy" id="97028"/>
    <lineage>
        <taxon>Eukaryota</taxon>
        <taxon>Viridiplantae</taxon>
        <taxon>Streptophyta</taxon>
        <taxon>Embryophyta</taxon>
        <taxon>Tracheophyta</taxon>
        <taxon>Spermatophyta</taxon>
        <taxon>Magnoliopsida</taxon>
        <taxon>eudicotyledons</taxon>
        <taxon>Gunneridae</taxon>
        <taxon>Pentapetalae</taxon>
        <taxon>rosids</taxon>
        <taxon>fabids</taxon>
        <taxon>Fabales</taxon>
        <taxon>Fabaceae</taxon>
        <taxon>Papilionoideae</taxon>
        <taxon>50 kb inversion clade</taxon>
        <taxon>NPAAA clade</taxon>
        <taxon>Hologalegina</taxon>
        <taxon>IRL clade</taxon>
        <taxon>Trifolieae</taxon>
        <taxon>Trifolium</taxon>
    </lineage>
</organism>
<dbReference type="Proteomes" id="UP000265520">
    <property type="component" value="Unassembled WGS sequence"/>
</dbReference>
<feature type="compositionally biased region" description="Polar residues" evidence="1">
    <location>
        <begin position="14"/>
        <end position="23"/>
    </location>
</feature>
<protein>
    <submittedName>
        <fullName evidence="2">Kinesin-related protein 11-like</fullName>
    </submittedName>
</protein>
<reference evidence="2 3" key="1">
    <citation type="journal article" date="2018" name="Front. Plant Sci.">
        <title>Red Clover (Trifolium pratense) and Zigzag Clover (T. medium) - A Picture of Genomic Similarities and Differences.</title>
        <authorList>
            <person name="Dluhosova J."/>
            <person name="Istvanek J."/>
            <person name="Nedelnik J."/>
            <person name="Repkova J."/>
        </authorList>
    </citation>
    <scope>NUCLEOTIDE SEQUENCE [LARGE SCALE GENOMIC DNA]</scope>
    <source>
        <strain evidence="3">cv. 10/8</strain>
        <tissue evidence="2">Leaf</tissue>
    </source>
</reference>
<evidence type="ECO:0000313" key="2">
    <source>
        <dbReference type="EMBL" id="MCI71017.1"/>
    </source>
</evidence>
<name>A0A392UDT8_9FABA</name>
<dbReference type="AlphaFoldDB" id="A0A392UDT8"/>
<accession>A0A392UDT8</accession>
<dbReference type="EMBL" id="LXQA010787758">
    <property type="protein sequence ID" value="MCI71017.1"/>
    <property type="molecule type" value="Genomic_DNA"/>
</dbReference>
<comment type="caution">
    <text evidence="2">The sequence shown here is derived from an EMBL/GenBank/DDBJ whole genome shotgun (WGS) entry which is preliminary data.</text>
</comment>
<feature type="region of interest" description="Disordered" evidence="1">
    <location>
        <begin position="1"/>
        <end position="55"/>
    </location>
</feature>
<keyword evidence="3" id="KW-1185">Reference proteome</keyword>
<sequence length="78" mass="8339">ALQDGSLLFESESQKGVSTVTSDLSHDVRHRRTSSRRNEELSPSSSIITESTQAGELISGTRIPAVSHVPSQVSTSIC</sequence>
<evidence type="ECO:0000256" key="1">
    <source>
        <dbReference type="SAM" id="MobiDB-lite"/>
    </source>
</evidence>
<proteinExistence type="predicted"/>
<feature type="non-terminal residue" evidence="2">
    <location>
        <position position="1"/>
    </location>
</feature>